<dbReference type="FunFam" id="3.40.50.300:FF:000016">
    <property type="entry name" value="Oligopeptide ABC transporter ATP-binding component"/>
    <property type="match status" value="1"/>
</dbReference>
<dbReference type="Gene3D" id="3.40.50.300">
    <property type="entry name" value="P-loop containing nucleotide triphosphate hydrolases"/>
    <property type="match status" value="2"/>
</dbReference>
<evidence type="ECO:0000256" key="1">
    <source>
        <dbReference type="ARBA" id="ARBA00005417"/>
    </source>
</evidence>
<gene>
    <name evidence="7" type="ORF">LPC04_23710</name>
</gene>
<keyword evidence="4" id="KW-0547">Nucleotide-binding</keyword>
<dbReference type="AlphaFoldDB" id="A0A9X2C460"/>
<dbReference type="RefSeq" id="WP_275684779.1">
    <property type="nucleotide sequence ID" value="NZ_JAJLJH010000010.1"/>
</dbReference>
<sequence>MTAPLLKVENLQVAFRLHDADGRAHRVEAVGRGEQGVSFEVPVDTTVAIVGESGSGKSVTAMALVQLLPRNAECSGRVLWRGDDLLRAPRAHMQRLRGHEIACVFQDPMSSLNPVLTIGEQIAEPLRKHLLMSRPAARRRAQELLAEVGIAEPQRRLDAYPHQLSGGQQQRVMIAMALACEPQLLIADEPTTALDVTIQRQLLELLARLQAQRGLAMLFISHDLSLVGEVAQQIVVMRQGTVRERGSVGELFNSPKDAYTKALLACRPRLDERPRRLTVIDDVLAEAEIATPVRGVDVDLNPRRADDDDPVVLQVDGLSKSFWLRSGLVGRGEFKAVQDVRFTLRRGHTLGVVGESGSGKTTMGLTLLRLHDVASGPLSGRVLFHGHDLLALAPADRLAMRRRIQIVFQNPYESLNPRFTIGQTLVEPMTIHGIGIDGPARERKARDWLVRVGLDVDAMHKYPHEFSGGQRQRIAIARALTLSPDVLVLDEAVAALDVSVQAQVLNLLKDLQDELGLAYVFISHDLAVVRFMADDVMVMKDGRVVEHRRTETLLAHPQEDYTRRLIGAVAQGPATSVRAAPEAIAPRP</sequence>
<dbReference type="CDD" id="cd03257">
    <property type="entry name" value="ABC_NikE_OppD_transporters"/>
    <property type="match status" value="2"/>
</dbReference>
<keyword evidence="2" id="KW-0813">Transport</keyword>
<protein>
    <submittedName>
        <fullName evidence="7">Dipeptide ABC transporter ATP-binding protein</fullName>
    </submittedName>
</protein>
<keyword evidence="5 7" id="KW-0067">ATP-binding</keyword>
<comment type="caution">
    <text evidence="7">The sequence shown here is derived from an EMBL/GenBank/DDBJ whole genome shotgun (WGS) entry which is preliminary data.</text>
</comment>
<dbReference type="Proteomes" id="UP001139353">
    <property type="component" value="Unassembled WGS sequence"/>
</dbReference>
<keyword evidence="3" id="KW-1003">Cell membrane</keyword>
<dbReference type="GO" id="GO:0005524">
    <property type="term" value="F:ATP binding"/>
    <property type="evidence" value="ECO:0007669"/>
    <property type="project" value="UniProtKB-KW"/>
</dbReference>
<dbReference type="GO" id="GO:0016887">
    <property type="term" value="F:ATP hydrolysis activity"/>
    <property type="evidence" value="ECO:0007669"/>
    <property type="project" value="InterPro"/>
</dbReference>
<evidence type="ECO:0000256" key="3">
    <source>
        <dbReference type="ARBA" id="ARBA00022475"/>
    </source>
</evidence>
<dbReference type="EMBL" id="JAJLJH010000010">
    <property type="protein sequence ID" value="MCK9688730.1"/>
    <property type="molecule type" value="Genomic_DNA"/>
</dbReference>
<proteinExistence type="inferred from homology"/>
<name>A0A9X2C460_9BURK</name>
<feature type="domain" description="ABC transporter" evidence="6">
    <location>
        <begin position="313"/>
        <end position="566"/>
    </location>
</feature>
<evidence type="ECO:0000259" key="6">
    <source>
        <dbReference type="PROSITE" id="PS50893"/>
    </source>
</evidence>
<feature type="domain" description="ABC transporter" evidence="6">
    <location>
        <begin position="6"/>
        <end position="264"/>
    </location>
</feature>
<organism evidence="7 8">
    <name type="scientific">Scleromatobacter humisilvae</name>
    <dbReference type="NCBI Taxonomy" id="2897159"/>
    <lineage>
        <taxon>Bacteria</taxon>
        <taxon>Pseudomonadati</taxon>
        <taxon>Pseudomonadota</taxon>
        <taxon>Betaproteobacteria</taxon>
        <taxon>Burkholderiales</taxon>
        <taxon>Sphaerotilaceae</taxon>
        <taxon>Scleromatobacter</taxon>
    </lineage>
</organism>
<dbReference type="PANTHER" id="PTHR43776">
    <property type="entry name" value="TRANSPORT ATP-BINDING PROTEIN"/>
    <property type="match status" value="1"/>
</dbReference>
<dbReference type="NCBIfam" id="NF008453">
    <property type="entry name" value="PRK11308.1"/>
    <property type="match status" value="2"/>
</dbReference>
<dbReference type="PANTHER" id="PTHR43776:SF7">
    <property type="entry name" value="D,D-DIPEPTIDE TRANSPORT ATP-BINDING PROTEIN DDPF-RELATED"/>
    <property type="match status" value="1"/>
</dbReference>
<evidence type="ECO:0000256" key="5">
    <source>
        <dbReference type="ARBA" id="ARBA00022840"/>
    </source>
</evidence>
<dbReference type="PROSITE" id="PS50893">
    <property type="entry name" value="ABC_TRANSPORTER_2"/>
    <property type="match status" value="2"/>
</dbReference>
<evidence type="ECO:0000256" key="2">
    <source>
        <dbReference type="ARBA" id="ARBA00022448"/>
    </source>
</evidence>
<dbReference type="GO" id="GO:0015833">
    <property type="term" value="P:peptide transport"/>
    <property type="evidence" value="ECO:0007669"/>
    <property type="project" value="InterPro"/>
</dbReference>
<dbReference type="InterPro" id="IPR003439">
    <property type="entry name" value="ABC_transporter-like_ATP-bd"/>
</dbReference>
<dbReference type="InterPro" id="IPR003593">
    <property type="entry name" value="AAA+_ATPase"/>
</dbReference>
<dbReference type="InterPro" id="IPR027417">
    <property type="entry name" value="P-loop_NTPase"/>
</dbReference>
<dbReference type="GO" id="GO:0055085">
    <property type="term" value="P:transmembrane transport"/>
    <property type="evidence" value="ECO:0007669"/>
    <property type="project" value="UniProtKB-ARBA"/>
</dbReference>
<dbReference type="NCBIfam" id="NF007739">
    <property type="entry name" value="PRK10419.1"/>
    <property type="match status" value="2"/>
</dbReference>
<evidence type="ECO:0000256" key="4">
    <source>
        <dbReference type="ARBA" id="ARBA00022741"/>
    </source>
</evidence>
<accession>A0A9X2C460</accession>
<dbReference type="InterPro" id="IPR013563">
    <property type="entry name" value="Oligopep_ABC_C"/>
</dbReference>
<keyword evidence="8" id="KW-1185">Reference proteome</keyword>
<evidence type="ECO:0000313" key="8">
    <source>
        <dbReference type="Proteomes" id="UP001139353"/>
    </source>
</evidence>
<comment type="similarity">
    <text evidence="1">Belongs to the ABC transporter superfamily.</text>
</comment>
<evidence type="ECO:0000313" key="7">
    <source>
        <dbReference type="EMBL" id="MCK9688730.1"/>
    </source>
</evidence>
<keyword evidence="3" id="KW-0472">Membrane</keyword>
<dbReference type="Pfam" id="PF00005">
    <property type="entry name" value="ABC_tran"/>
    <property type="match status" value="2"/>
</dbReference>
<reference evidence="7" key="1">
    <citation type="submission" date="2021-11" db="EMBL/GenBank/DDBJ databases">
        <title>BS-T2-15 a new species belonging to the Comamonadaceae family isolated from the soil of a French oak forest.</title>
        <authorList>
            <person name="Mieszkin S."/>
            <person name="Alain K."/>
        </authorList>
    </citation>
    <scope>NUCLEOTIDE SEQUENCE</scope>
    <source>
        <strain evidence="7">BS-T2-15</strain>
    </source>
</reference>
<dbReference type="Pfam" id="PF08352">
    <property type="entry name" value="oligo_HPY"/>
    <property type="match status" value="1"/>
</dbReference>
<dbReference type="PROSITE" id="PS00211">
    <property type="entry name" value="ABC_TRANSPORTER_1"/>
    <property type="match status" value="2"/>
</dbReference>
<dbReference type="SMART" id="SM00382">
    <property type="entry name" value="AAA"/>
    <property type="match status" value="2"/>
</dbReference>
<dbReference type="SUPFAM" id="SSF52540">
    <property type="entry name" value="P-loop containing nucleoside triphosphate hydrolases"/>
    <property type="match status" value="2"/>
</dbReference>
<dbReference type="InterPro" id="IPR017871">
    <property type="entry name" value="ABC_transporter-like_CS"/>
</dbReference>
<dbReference type="InterPro" id="IPR050319">
    <property type="entry name" value="ABC_transp_ATP-bind"/>
</dbReference>